<proteinExistence type="predicted"/>
<dbReference type="AlphaFoldDB" id="A0A1E3XGC5"/>
<evidence type="ECO:0000256" key="4">
    <source>
        <dbReference type="ARBA" id="ARBA00022691"/>
    </source>
</evidence>
<dbReference type="PANTHER" id="PTHR35863">
    <property type="entry name" value="COBALT-PRECORRIN-5B C(1)-METHYLTRANSFERASE"/>
    <property type="match status" value="1"/>
</dbReference>
<evidence type="ECO:0008006" key="7">
    <source>
        <dbReference type="Google" id="ProtNLM"/>
    </source>
</evidence>
<gene>
    <name evidence="5" type="ORF">SCARUB_00250</name>
</gene>
<dbReference type="Proteomes" id="UP000094056">
    <property type="component" value="Unassembled WGS sequence"/>
</dbReference>
<dbReference type="Gene3D" id="3.30.2110.10">
    <property type="entry name" value="CbiD-like"/>
    <property type="match status" value="1"/>
</dbReference>
<dbReference type="InterPro" id="IPR002748">
    <property type="entry name" value="CbiD"/>
</dbReference>
<dbReference type="PANTHER" id="PTHR35863:SF1">
    <property type="entry name" value="COBALT-PRECORRIN-5B C(1)-METHYLTRANSFERASE"/>
    <property type="match status" value="1"/>
</dbReference>
<accession>A0A1E3XGC5</accession>
<protein>
    <recommendedName>
        <fullName evidence="7">Cobalt-precorrin-6A synthase</fullName>
    </recommendedName>
</protein>
<comment type="caution">
    <text evidence="5">The sequence shown here is derived from an EMBL/GenBank/DDBJ whole genome shotgun (WGS) entry which is preliminary data.</text>
</comment>
<keyword evidence="4" id="KW-0949">S-adenosyl-L-methionine</keyword>
<reference evidence="5 6" key="1">
    <citation type="submission" date="2016-07" db="EMBL/GenBank/DDBJ databases">
        <title>Draft genome of Scalindua rubra, obtained from a brine-seawater interface in the Red Sea, sheds light on salt adaptation in anammox bacteria.</title>
        <authorList>
            <person name="Speth D.R."/>
            <person name="Lagkouvardos I."/>
            <person name="Wang Y."/>
            <person name="Qian P.-Y."/>
            <person name="Dutilh B.E."/>
            <person name="Jetten M.S."/>
        </authorList>
    </citation>
    <scope>NUCLEOTIDE SEQUENCE [LARGE SCALE GENOMIC DNA]</scope>
    <source>
        <strain evidence="5">BSI-1</strain>
    </source>
</reference>
<dbReference type="GO" id="GO:0009236">
    <property type="term" value="P:cobalamin biosynthetic process"/>
    <property type="evidence" value="ECO:0007669"/>
    <property type="project" value="UniProtKB-KW"/>
</dbReference>
<dbReference type="GO" id="GO:0008168">
    <property type="term" value="F:methyltransferase activity"/>
    <property type="evidence" value="ECO:0007669"/>
    <property type="project" value="UniProtKB-KW"/>
</dbReference>
<dbReference type="GO" id="GO:0032259">
    <property type="term" value="P:methylation"/>
    <property type="evidence" value="ECO:0007669"/>
    <property type="project" value="UniProtKB-KW"/>
</dbReference>
<keyword evidence="2" id="KW-0489">Methyltransferase</keyword>
<dbReference type="EMBL" id="MAYW01000003">
    <property type="protein sequence ID" value="ODS34670.1"/>
    <property type="molecule type" value="Genomic_DNA"/>
</dbReference>
<dbReference type="PATRIC" id="fig|1872076.5.peg.278"/>
<dbReference type="SUPFAM" id="SSF111342">
    <property type="entry name" value="CbiD-like"/>
    <property type="match status" value="1"/>
</dbReference>
<organism evidence="5 6">
    <name type="scientific">Candidatus Scalindua rubra</name>
    <dbReference type="NCBI Taxonomy" id="1872076"/>
    <lineage>
        <taxon>Bacteria</taxon>
        <taxon>Pseudomonadati</taxon>
        <taxon>Planctomycetota</taxon>
        <taxon>Candidatus Brocadiia</taxon>
        <taxon>Candidatus Brocadiales</taxon>
        <taxon>Candidatus Scalinduaceae</taxon>
        <taxon>Candidatus Scalindua</taxon>
    </lineage>
</organism>
<name>A0A1E3XGC5_9BACT</name>
<keyword evidence="3" id="KW-0808">Transferase</keyword>
<evidence type="ECO:0000313" key="5">
    <source>
        <dbReference type="EMBL" id="ODS34670.1"/>
    </source>
</evidence>
<keyword evidence="1" id="KW-0169">Cobalamin biosynthesis</keyword>
<evidence type="ECO:0000256" key="2">
    <source>
        <dbReference type="ARBA" id="ARBA00022603"/>
    </source>
</evidence>
<dbReference type="NCBIfam" id="TIGR00312">
    <property type="entry name" value="cbiD"/>
    <property type="match status" value="1"/>
</dbReference>
<sequence>MKHKYGYTTGSCAAGAAKGAALGILKGTIPEFVTINTPINTTLRLRLIHSKVGLNYAECSIRKYSGDDPDVTNGCEVHVRVKRSENACPNDSFPPKRSQITRQAGIRFIGGEGVGIVTRPGLQVKQGEPAINPVPRAMIKDAIKEVLGDYDGISVTITVPEGKKLAKKTFNERLGIIGGISIIGTTGIVRPMSLDLFKVSLLCGLDVAKASGYETIVLVPGSVGEKGFLRRF</sequence>
<evidence type="ECO:0000256" key="1">
    <source>
        <dbReference type="ARBA" id="ARBA00022573"/>
    </source>
</evidence>
<dbReference type="Pfam" id="PF01888">
    <property type="entry name" value="CbiD"/>
    <property type="match status" value="1"/>
</dbReference>
<dbReference type="InterPro" id="IPR036074">
    <property type="entry name" value="CbiD_sf"/>
</dbReference>
<evidence type="ECO:0000256" key="3">
    <source>
        <dbReference type="ARBA" id="ARBA00022679"/>
    </source>
</evidence>
<evidence type="ECO:0000313" key="6">
    <source>
        <dbReference type="Proteomes" id="UP000094056"/>
    </source>
</evidence>